<dbReference type="PROSITE" id="PS51450">
    <property type="entry name" value="LRR"/>
    <property type="match status" value="1"/>
</dbReference>
<dbReference type="Pfam" id="PF08263">
    <property type="entry name" value="LRRNT_2"/>
    <property type="match status" value="1"/>
</dbReference>
<evidence type="ECO:0000313" key="15">
    <source>
        <dbReference type="Proteomes" id="UP000594261"/>
    </source>
</evidence>
<feature type="domain" description="Leucine-rich repeat-containing N-terminal plant-type" evidence="13">
    <location>
        <begin position="28"/>
        <end position="73"/>
    </location>
</feature>
<dbReference type="InterPro" id="IPR032675">
    <property type="entry name" value="LRR_dom_sf"/>
</dbReference>
<evidence type="ECO:0000256" key="4">
    <source>
        <dbReference type="ARBA" id="ARBA00022614"/>
    </source>
</evidence>
<dbReference type="InterPro" id="IPR001611">
    <property type="entry name" value="Leu-rich_rpt"/>
</dbReference>
<evidence type="ECO:0000259" key="13">
    <source>
        <dbReference type="Pfam" id="PF08263"/>
    </source>
</evidence>
<keyword evidence="4" id="KW-0433">Leucine-rich repeat</keyword>
<proteinExistence type="inferred from homology"/>
<keyword evidence="7" id="KW-0677">Repeat</keyword>
<evidence type="ECO:0000256" key="9">
    <source>
        <dbReference type="ARBA" id="ARBA00023136"/>
    </source>
</evidence>
<dbReference type="FunFam" id="3.80.10.10:FF:000095">
    <property type="entry name" value="LRR receptor-like serine/threonine-protein kinase GSO1"/>
    <property type="match status" value="1"/>
</dbReference>
<dbReference type="FunFam" id="3.80.10.10:FF:000213">
    <property type="entry name" value="Tyrosine-sulfated glycopeptide receptor 1"/>
    <property type="match status" value="1"/>
</dbReference>
<dbReference type="EnsemblPlants" id="QL11p025506:mrna">
    <property type="protein sequence ID" value="QL11p025506:mrna"/>
    <property type="gene ID" value="QL11p025506"/>
</dbReference>
<dbReference type="Proteomes" id="UP000594261">
    <property type="component" value="Chromosome 11"/>
</dbReference>
<reference evidence="14" key="2">
    <citation type="submission" date="2021-01" db="UniProtKB">
        <authorList>
            <consortium name="EnsemblPlants"/>
        </authorList>
    </citation>
    <scope>IDENTIFICATION</scope>
</reference>
<dbReference type="PANTHER" id="PTHR48061">
    <property type="entry name" value="LEUCINE-RICH REPEAT RECEPTOR PROTEIN KINASE EMS1-LIKE-RELATED"/>
    <property type="match status" value="1"/>
</dbReference>
<reference evidence="14 15" key="1">
    <citation type="journal article" date="2016" name="G3 (Bethesda)">
        <title>First Draft Assembly and Annotation of the Genome of a California Endemic Oak Quercus lobata Nee (Fagaceae).</title>
        <authorList>
            <person name="Sork V.L."/>
            <person name="Fitz-Gibbon S.T."/>
            <person name="Puiu D."/>
            <person name="Crepeau M."/>
            <person name="Gugger P.F."/>
            <person name="Sherman R."/>
            <person name="Stevens K."/>
            <person name="Langley C.H."/>
            <person name="Pellegrini M."/>
            <person name="Salzberg S.L."/>
        </authorList>
    </citation>
    <scope>NUCLEOTIDE SEQUENCE [LARGE SCALE GENOMIC DNA]</scope>
    <source>
        <strain evidence="14 15">cv. SW786</strain>
    </source>
</reference>
<dbReference type="SMART" id="SM00369">
    <property type="entry name" value="LRR_TYP"/>
    <property type="match status" value="8"/>
</dbReference>
<dbReference type="InParanoid" id="A0A7N2MXL3"/>
<dbReference type="Gene3D" id="3.80.10.10">
    <property type="entry name" value="Ribonuclease Inhibitor"/>
    <property type="match status" value="4"/>
</dbReference>
<keyword evidence="10" id="KW-0675">Receptor</keyword>
<keyword evidence="11" id="KW-0325">Glycoprotein</keyword>
<keyword evidence="3" id="KW-1003">Cell membrane</keyword>
<dbReference type="OMA" id="PYMLANT"/>
<evidence type="ECO:0000256" key="10">
    <source>
        <dbReference type="ARBA" id="ARBA00023170"/>
    </source>
</evidence>
<keyword evidence="8" id="KW-1133">Transmembrane helix</keyword>
<dbReference type="SUPFAM" id="SSF52058">
    <property type="entry name" value="L domain-like"/>
    <property type="match status" value="2"/>
</dbReference>
<feature type="signal peptide" evidence="12">
    <location>
        <begin position="1"/>
        <end position="17"/>
    </location>
</feature>
<dbReference type="Gramene" id="QL11p025506:mrna">
    <property type="protein sequence ID" value="QL11p025506:mrna"/>
    <property type="gene ID" value="QL11p025506"/>
</dbReference>
<evidence type="ECO:0000256" key="1">
    <source>
        <dbReference type="ARBA" id="ARBA00004251"/>
    </source>
</evidence>
<evidence type="ECO:0000256" key="3">
    <source>
        <dbReference type="ARBA" id="ARBA00022475"/>
    </source>
</evidence>
<comment type="subcellular location">
    <subcellularLocation>
        <location evidence="1">Cell membrane</location>
        <topology evidence="1">Single-pass type I membrane protein</topology>
    </subcellularLocation>
</comment>
<dbReference type="AlphaFoldDB" id="A0A7N2MXL3"/>
<evidence type="ECO:0000256" key="12">
    <source>
        <dbReference type="SAM" id="SignalP"/>
    </source>
</evidence>
<evidence type="ECO:0000256" key="6">
    <source>
        <dbReference type="ARBA" id="ARBA00022729"/>
    </source>
</evidence>
<dbReference type="InterPro" id="IPR046956">
    <property type="entry name" value="RLP23-like"/>
</dbReference>
<dbReference type="PANTHER" id="PTHR48061:SF12">
    <property type="entry name" value="DISEASE RESISTANCE LIKE PROTEIN"/>
    <property type="match status" value="1"/>
</dbReference>
<evidence type="ECO:0000256" key="11">
    <source>
        <dbReference type="ARBA" id="ARBA00023180"/>
    </source>
</evidence>
<keyword evidence="9" id="KW-0472">Membrane</keyword>
<dbReference type="Pfam" id="PF13855">
    <property type="entry name" value="LRR_8"/>
    <property type="match status" value="2"/>
</dbReference>
<protein>
    <recommendedName>
        <fullName evidence="13">Leucine-rich repeat-containing N-terminal plant-type domain-containing protein</fullName>
    </recommendedName>
</protein>
<organism evidence="14 15">
    <name type="scientific">Quercus lobata</name>
    <name type="common">Valley oak</name>
    <dbReference type="NCBI Taxonomy" id="97700"/>
    <lineage>
        <taxon>Eukaryota</taxon>
        <taxon>Viridiplantae</taxon>
        <taxon>Streptophyta</taxon>
        <taxon>Embryophyta</taxon>
        <taxon>Tracheophyta</taxon>
        <taxon>Spermatophyta</taxon>
        <taxon>Magnoliopsida</taxon>
        <taxon>eudicotyledons</taxon>
        <taxon>Gunneridae</taxon>
        <taxon>Pentapetalae</taxon>
        <taxon>rosids</taxon>
        <taxon>fabids</taxon>
        <taxon>Fagales</taxon>
        <taxon>Fagaceae</taxon>
        <taxon>Quercus</taxon>
    </lineage>
</organism>
<dbReference type="EMBL" id="LRBV02000011">
    <property type="status" value="NOT_ANNOTATED_CDS"/>
    <property type="molecule type" value="Genomic_DNA"/>
</dbReference>
<keyword evidence="15" id="KW-1185">Reference proteome</keyword>
<accession>A0A7N2MXL3</accession>
<keyword evidence="5" id="KW-0812">Transmembrane</keyword>
<evidence type="ECO:0000256" key="2">
    <source>
        <dbReference type="ARBA" id="ARBA00009592"/>
    </source>
</evidence>
<comment type="similarity">
    <text evidence="2">Belongs to the RLP family.</text>
</comment>
<keyword evidence="6 12" id="KW-0732">Signal</keyword>
<sequence length="807" mass="90497">MFMQFLFLLSLLSLVSAGSFSSVQPLCHDDESFALLQFKESLIINQSTSAYSKISSWMAQSSDCCTWDGIQCDENTGHVISLDLSNSSLYGSINPSSSLFQLVHLQKLNLSINNFNHSEIPVGVRRLSKLTHLDLSYSGFSGKISSEILQLSKLVSLNLALNPLKLHKPGLRSIAEKLTNLEELVLSEVDISSTVPSILANLSSLTTIFLRDCGLHGASFSGKLPNSVGNLKSLYCLDVESCNFSGPIPSSFANLTKLTYLDLSENFFSRGTLSWVGKQTKLTMLRLYWTNLYGDIPFSLGNLTHLTTLSLSRNELIGPIPSWLANLTQLTNLYLQKNILQGPIPTAIFSLMNLQTLYLSSNQLSGIVEFDLFRELNSLSFLKLSMNNLSLLIDPSYNTVLQKFRLLGLDSCNLGDFPDFLRNQDQLEVLTLSMNNIPGQIPKWITNFSKYTLQILDLSGNFLTGFDQTPYALPWTNLQILDLIYNKFQGSLPIPPPSIVVYQVNNNMLSGIISEMICDLSSLSFLDLQYNDLSGFLPQCLKDLRNLSTLNLRHNKFHGSIGQIFMKGSKLRMISLSQNHFQGPIPRSLVNCVMLEILDLGNNHINDVFPSWISFLLELRVLILQSNEFHVAIRILPNLEGMESFGVDRATHMQGQIYIRNNGWAWAFSYTYSMELTNKGIKRECWRILDSFVAMDLSGNKFDGEIPNIMGNLKALNMLNLSNNVLSGSIPSSLANLSNLESLDLSQNMLSGEIPPQLVDLTFLSFLSVSQSSCGTYTTRETIFYIWNQFIRWKCRIVRKPIVQKMC</sequence>
<dbReference type="PRINTS" id="PR00019">
    <property type="entry name" value="LEURICHRPT"/>
</dbReference>
<evidence type="ECO:0000256" key="5">
    <source>
        <dbReference type="ARBA" id="ARBA00022692"/>
    </source>
</evidence>
<evidence type="ECO:0000256" key="8">
    <source>
        <dbReference type="ARBA" id="ARBA00022989"/>
    </source>
</evidence>
<evidence type="ECO:0000256" key="7">
    <source>
        <dbReference type="ARBA" id="ARBA00022737"/>
    </source>
</evidence>
<dbReference type="InterPro" id="IPR013210">
    <property type="entry name" value="LRR_N_plant-typ"/>
</dbReference>
<feature type="chain" id="PRO_5029671997" description="Leucine-rich repeat-containing N-terminal plant-type domain-containing protein" evidence="12">
    <location>
        <begin position="18"/>
        <end position="807"/>
    </location>
</feature>
<evidence type="ECO:0000313" key="14">
    <source>
        <dbReference type="EnsemblPlants" id="QL11p025506:mrna"/>
    </source>
</evidence>
<dbReference type="GO" id="GO:0005886">
    <property type="term" value="C:plasma membrane"/>
    <property type="evidence" value="ECO:0007669"/>
    <property type="project" value="UniProtKB-SubCell"/>
</dbReference>
<dbReference type="Pfam" id="PF00560">
    <property type="entry name" value="LRR_1"/>
    <property type="match status" value="5"/>
</dbReference>
<dbReference type="InterPro" id="IPR003591">
    <property type="entry name" value="Leu-rich_rpt_typical-subtyp"/>
</dbReference>
<name>A0A7N2MXL3_QUELO</name>